<gene>
    <name evidence="1" type="ORF">SAMN02745941_04561</name>
</gene>
<accession>A0A1M6F1W5</accession>
<protein>
    <recommendedName>
        <fullName evidence="3">HNH endonuclease</fullName>
    </recommendedName>
</protein>
<evidence type="ECO:0000313" key="2">
    <source>
        <dbReference type="Proteomes" id="UP000184241"/>
    </source>
</evidence>
<organism evidence="1 2">
    <name type="scientific">Clostridium intestinale DSM 6191</name>
    <dbReference type="NCBI Taxonomy" id="1121320"/>
    <lineage>
        <taxon>Bacteria</taxon>
        <taxon>Bacillati</taxon>
        <taxon>Bacillota</taxon>
        <taxon>Clostridia</taxon>
        <taxon>Eubacteriales</taxon>
        <taxon>Clostridiaceae</taxon>
        <taxon>Clostridium</taxon>
    </lineage>
</organism>
<sequence length="97" mass="11414">MNTFICALCEREISELTEHHLIPREEGGRHLGTIMICKPCHAQIHALYSNKELALHLYKLSLLKEDEKIKRYLKFIKKHPGDSHINIKKSRNVRKKK</sequence>
<evidence type="ECO:0000313" key="1">
    <source>
        <dbReference type="EMBL" id="SHI91734.1"/>
    </source>
</evidence>
<dbReference type="RefSeq" id="WP_073022820.1">
    <property type="nucleotide sequence ID" value="NZ_FQXU01000025.1"/>
</dbReference>
<name>A0A1M6F1W5_9CLOT</name>
<dbReference type="PANTHER" id="PTHR37827">
    <property type="entry name" value="TUDOR DOMAIN-CONTAINING PROTEIN"/>
    <property type="match status" value="1"/>
</dbReference>
<dbReference type="EMBL" id="FQXU01000025">
    <property type="protein sequence ID" value="SHI91734.1"/>
    <property type="molecule type" value="Genomic_DNA"/>
</dbReference>
<dbReference type="PANTHER" id="PTHR37827:SF1">
    <property type="entry name" value="HNH DOMAIN-CONTAINING PROTEIN"/>
    <property type="match status" value="1"/>
</dbReference>
<evidence type="ECO:0008006" key="3">
    <source>
        <dbReference type="Google" id="ProtNLM"/>
    </source>
</evidence>
<dbReference type="Proteomes" id="UP000184241">
    <property type="component" value="Unassembled WGS sequence"/>
</dbReference>
<proteinExistence type="predicted"/>
<dbReference type="AlphaFoldDB" id="A0A1M6F1W5"/>
<reference evidence="1 2" key="1">
    <citation type="submission" date="2016-11" db="EMBL/GenBank/DDBJ databases">
        <authorList>
            <person name="Jaros S."/>
            <person name="Januszkiewicz K."/>
            <person name="Wedrychowicz H."/>
        </authorList>
    </citation>
    <scope>NUCLEOTIDE SEQUENCE [LARGE SCALE GENOMIC DNA]</scope>
    <source>
        <strain evidence="1 2">DSM 6191</strain>
    </source>
</reference>